<evidence type="ECO:0000313" key="1">
    <source>
        <dbReference type="EMBL" id="NIH57087.1"/>
    </source>
</evidence>
<keyword evidence="2" id="KW-1185">Reference proteome</keyword>
<protein>
    <recommendedName>
        <fullName evidence="3">DUF4192 domain-containing protein</fullName>
    </recommendedName>
</protein>
<accession>A0ABX0SFD2</accession>
<dbReference type="Pfam" id="PF13830">
    <property type="entry name" value="DUF4192"/>
    <property type="match status" value="1"/>
</dbReference>
<dbReference type="EMBL" id="JAAMOZ010000001">
    <property type="protein sequence ID" value="NIH57087.1"/>
    <property type="molecule type" value="Genomic_DNA"/>
</dbReference>
<comment type="caution">
    <text evidence="1">The sequence shown here is derived from an EMBL/GenBank/DDBJ whole genome shotgun (WGS) entry which is preliminary data.</text>
</comment>
<name>A0ABX0SFD2_9ACTN</name>
<sequence length="348" mass="37979">MTDNHYERHPGWPDDVPTAARDIDGPLRVRGLPDLISIIPYLLGFHPDESVVIVVCVEGQVALTVRFEIGDCRHPRAVEARLWAIQARFASARFVLAAYSDEPRRAHDALALVEQILEPDSLLDSVVVGSGRYWSRLCTSEECCPPEGVPFDAASGPMAVRAVVAGLQALPRRSDLERRVALPRGGAVGASRRRYDRVESAAGGLEWADRRAGLDELVDRGLDDPASLSDDDLVELAIRLKDPDLRDRVLVRLDRATASGHVRLWERVVRATPREGRVPALCVLALASWVSGDGALQVVCMCQAERIDPGFPLLHLLADINATAAPPSIWDRMLVDIAMDMAGGQFGG</sequence>
<evidence type="ECO:0000313" key="2">
    <source>
        <dbReference type="Proteomes" id="UP000749311"/>
    </source>
</evidence>
<dbReference type="RefSeq" id="WP_167166516.1">
    <property type="nucleotide sequence ID" value="NZ_BAAAOO010000011.1"/>
</dbReference>
<gene>
    <name evidence="1" type="ORF">FB473_001732</name>
</gene>
<reference evidence="1 2" key="1">
    <citation type="submission" date="2020-02" db="EMBL/GenBank/DDBJ databases">
        <title>Sequencing the genomes of 1000 actinobacteria strains.</title>
        <authorList>
            <person name="Klenk H.-P."/>
        </authorList>
    </citation>
    <scope>NUCLEOTIDE SEQUENCE [LARGE SCALE GENOMIC DNA]</scope>
    <source>
        <strain evidence="1 2">DSM 19609</strain>
    </source>
</reference>
<organism evidence="1 2">
    <name type="scientific">Brooklawnia cerclae</name>
    <dbReference type="NCBI Taxonomy" id="349934"/>
    <lineage>
        <taxon>Bacteria</taxon>
        <taxon>Bacillati</taxon>
        <taxon>Actinomycetota</taxon>
        <taxon>Actinomycetes</taxon>
        <taxon>Propionibacteriales</taxon>
        <taxon>Propionibacteriaceae</taxon>
        <taxon>Brooklawnia</taxon>
    </lineage>
</organism>
<dbReference type="InterPro" id="IPR025447">
    <property type="entry name" value="DUF4192"/>
</dbReference>
<proteinExistence type="predicted"/>
<dbReference type="Proteomes" id="UP000749311">
    <property type="component" value="Unassembled WGS sequence"/>
</dbReference>
<evidence type="ECO:0008006" key="3">
    <source>
        <dbReference type="Google" id="ProtNLM"/>
    </source>
</evidence>